<dbReference type="EMBL" id="CABO01000024">
    <property type="protein sequence ID" value="CBI01753.1"/>
    <property type="molecule type" value="Genomic_DNA"/>
</dbReference>
<dbReference type="Pfam" id="PF11459">
    <property type="entry name" value="AbiEi_3"/>
    <property type="match status" value="1"/>
</dbReference>
<evidence type="ECO:0000259" key="1">
    <source>
        <dbReference type="Pfam" id="PF17194"/>
    </source>
</evidence>
<organism evidence="2">
    <name type="scientific">mine drainage metagenome</name>
    <dbReference type="NCBI Taxonomy" id="410659"/>
    <lineage>
        <taxon>unclassified sequences</taxon>
        <taxon>metagenomes</taxon>
        <taxon>ecological metagenomes</taxon>
    </lineage>
</organism>
<accession>E6Q3J2</accession>
<dbReference type="InterPro" id="IPR021561">
    <property type="entry name" value="AbiEi_3"/>
</dbReference>
<dbReference type="AlphaFoldDB" id="E6Q3J2"/>
<gene>
    <name evidence="2" type="ORF">CARN4_0744</name>
</gene>
<evidence type="ECO:0000313" key="2">
    <source>
        <dbReference type="EMBL" id="CBI01753.1"/>
    </source>
</evidence>
<sequence>MAPTTRHKLNRVIAELEPGVPVTVRDLAASHISADLAGHYHAAGWLERLARGVYAKPGVALDLDASLVLLQQKIPGLHVAGRSALERHGIQQYLGSSRPLTLLGSAAARLPSWFATRFPASYHRKHLFAEPSGEPLYVHPMGARSRQPLVSDPERALLELLSEVGNRQPLQEARELFESASTIRASALQRLLEHCTSVKTVRLCLALGREFTFPWARDVDASTLPTGSRQRWVRRSPEGLLVLKP</sequence>
<dbReference type="InterPro" id="IPR033455">
    <property type="entry name" value="AbiEi_3_N"/>
</dbReference>
<reference evidence="2" key="1">
    <citation type="submission" date="2009-10" db="EMBL/GenBank/DDBJ databases">
        <title>Diversity of trophic interactions inside an arsenic-rich microbial ecosystem.</title>
        <authorList>
            <person name="Bertin P.N."/>
            <person name="Heinrich-Salmeron A."/>
            <person name="Pelletier E."/>
            <person name="Goulhen-Chollet F."/>
            <person name="Arsene-Ploetze F."/>
            <person name="Gallien S."/>
            <person name="Calteau A."/>
            <person name="Vallenet D."/>
            <person name="Casiot C."/>
            <person name="Chane-Woon-Ming B."/>
            <person name="Giloteaux L."/>
            <person name="Barakat M."/>
            <person name="Bonnefoy V."/>
            <person name="Bruneel O."/>
            <person name="Chandler M."/>
            <person name="Cleiss J."/>
            <person name="Duran R."/>
            <person name="Elbaz-Poulichet F."/>
            <person name="Fonknechten N."/>
            <person name="Lauga B."/>
            <person name="Mornico D."/>
            <person name="Ortet P."/>
            <person name="Schaeffer C."/>
            <person name="Siguier P."/>
            <person name="Alexander Thil Smith A."/>
            <person name="Van Dorsselaer A."/>
            <person name="Weissenbach J."/>
            <person name="Medigue C."/>
            <person name="Le Paslier D."/>
        </authorList>
    </citation>
    <scope>NUCLEOTIDE SEQUENCE</scope>
</reference>
<comment type="caution">
    <text evidence="2">The sequence shown here is derived from an EMBL/GenBank/DDBJ whole genome shotgun (WGS) entry which is preliminary data.</text>
</comment>
<name>E6Q3J2_9ZZZZ</name>
<proteinExistence type="predicted"/>
<feature type="domain" description="Transcriptional regulator AbiEi antitoxin N-terminal" evidence="1">
    <location>
        <begin position="6"/>
        <end position="94"/>
    </location>
</feature>
<dbReference type="Pfam" id="PF17194">
    <property type="entry name" value="AbiEi_3_N"/>
    <property type="match status" value="1"/>
</dbReference>
<protein>
    <recommendedName>
        <fullName evidence="1">Transcriptional regulator AbiEi antitoxin N-terminal domain-containing protein</fullName>
    </recommendedName>
</protein>